<dbReference type="OrthoDB" id="3505012at2"/>
<keyword evidence="1" id="KW-0520">NAD</keyword>
<evidence type="ECO:0000256" key="1">
    <source>
        <dbReference type="ARBA" id="ARBA00023027"/>
    </source>
</evidence>
<dbReference type="Pfam" id="PF01370">
    <property type="entry name" value="Epimerase"/>
    <property type="match status" value="1"/>
</dbReference>
<dbReference type="PRINTS" id="PR01713">
    <property type="entry name" value="NUCEPIMERASE"/>
</dbReference>
<dbReference type="InterPro" id="IPR001509">
    <property type="entry name" value="Epimerase_deHydtase"/>
</dbReference>
<feature type="region of interest" description="Disordered" evidence="2">
    <location>
        <begin position="327"/>
        <end position="348"/>
    </location>
</feature>
<dbReference type="InterPro" id="IPR036291">
    <property type="entry name" value="NAD(P)-bd_dom_sf"/>
</dbReference>
<dbReference type="Gene3D" id="3.40.50.720">
    <property type="entry name" value="NAD(P)-binding Rossmann-like Domain"/>
    <property type="match status" value="1"/>
</dbReference>
<feature type="compositionally biased region" description="Basic and acidic residues" evidence="2">
    <location>
        <begin position="339"/>
        <end position="348"/>
    </location>
</feature>
<reference evidence="5" key="1">
    <citation type="submission" date="2016-10" db="EMBL/GenBank/DDBJ databases">
        <authorList>
            <person name="Varghese N."/>
            <person name="Submissions S."/>
        </authorList>
    </citation>
    <scope>NUCLEOTIDE SEQUENCE [LARGE SCALE GENOMIC DNA]</scope>
    <source>
        <strain evidence="5">ATCC 35263</strain>
    </source>
</reference>
<accession>A0A1H6FZL5</accession>
<protein>
    <submittedName>
        <fullName evidence="4">Nucleoside-diphosphate-sugar epimerase</fullName>
    </submittedName>
</protein>
<evidence type="ECO:0000313" key="5">
    <source>
        <dbReference type="Proteomes" id="UP000222056"/>
    </source>
</evidence>
<keyword evidence="5" id="KW-1185">Reference proteome</keyword>
<dbReference type="PANTHER" id="PTHR43574">
    <property type="entry name" value="EPIMERASE-RELATED"/>
    <property type="match status" value="1"/>
</dbReference>
<feature type="domain" description="NAD-dependent epimerase/dehydratase" evidence="3">
    <location>
        <begin position="21"/>
        <end position="255"/>
    </location>
</feature>
<dbReference type="AlphaFoldDB" id="A0A1H6FZL5"/>
<evidence type="ECO:0000256" key="2">
    <source>
        <dbReference type="SAM" id="MobiDB-lite"/>
    </source>
</evidence>
<sequence>MAISERSTCGPRCGRRRHERVLVTGGLGFVGSQLCRRLALERRQVVCVDALRGTYAPPAGAGAAAELARELAVDVRLLDLTRIDLDRLVADVDAVVHLAGLPGVRQRIGLGELWLHNVALTARLCEVCAAHGVRLVFASSSSVYGDAPITPTPEDAPPAPLGLYAASKVAAEGACRRAHTDAGLDVVVVRLFTVFGPGQRPEMAIARWVDALLRDRPVPWHAPTGAARELTVVDDAVEGLIAALERGRSGSVYNVPGCGSVPLLTVLSLLEQLIGRRARLERLPEHPADVTVTHACGERARRELGYVPTRTLLGGLQRQVAAAAHAATARGRRKRHSGRPVERARLSM</sequence>
<dbReference type="RefSeq" id="WP_093118563.1">
    <property type="nucleotide sequence ID" value="NZ_FNWJ01000002.1"/>
</dbReference>
<dbReference type="Proteomes" id="UP000222056">
    <property type="component" value="Unassembled WGS sequence"/>
</dbReference>
<name>A0A1H6FZL5_THEAL</name>
<dbReference type="STRING" id="29539.SAMN02745716_1955"/>
<gene>
    <name evidence="4" type="ORF">SAMN02745716_1955</name>
</gene>
<proteinExistence type="predicted"/>
<evidence type="ECO:0000259" key="3">
    <source>
        <dbReference type="Pfam" id="PF01370"/>
    </source>
</evidence>
<evidence type="ECO:0000313" key="4">
    <source>
        <dbReference type="EMBL" id="SEH15453.1"/>
    </source>
</evidence>
<dbReference type="SUPFAM" id="SSF51735">
    <property type="entry name" value="NAD(P)-binding Rossmann-fold domains"/>
    <property type="match status" value="1"/>
</dbReference>
<dbReference type="EMBL" id="FNWJ01000002">
    <property type="protein sequence ID" value="SEH15453.1"/>
    <property type="molecule type" value="Genomic_DNA"/>
</dbReference>
<organism evidence="4 5">
    <name type="scientific">Thermoleophilum album</name>
    <dbReference type="NCBI Taxonomy" id="29539"/>
    <lineage>
        <taxon>Bacteria</taxon>
        <taxon>Bacillati</taxon>
        <taxon>Actinomycetota</taxon>
        <taxon>Thermoleophilia</taxon>
        <taxon>Thermoleophilales</taxon>
        <taxon>Thermoleophilaceae</taxon>
        <taxon>Thermoleophilum</taxon>
    </lineage>
</organism>